<dbReference type="OrthoDB" id="5906483at2"/>
<comment type="caution">
    <text evidence="2">The sequence shown here is derived from an EMBL/GenBank/DDBJ whole genome shotgun (WGS) entry which is preliminary data.</text>
</comment>
<dbReference type="Proteomes" id="UP000305730">
    <property type="component" value="Unassembled WGS sequence"/>
</dbReference>
<name>A0A5S3XRW9_9GAMM</name>
<proteinExistence type="predicted"/>
<reference evidence="4" key="2">
    <citation type="submission" date="2019-06" db="EMBL/GenBank/DDBJ databases">
        <title>Co-occurence of chitin degradation, pigmentation and bioactivity in marine Pseudoalteromonas.</title>
        <authorList>
            <person name="Sonnenschein E.C."/>
            <person name="Bech P.K."/>
        </authorList>
    </citation>
    <scope>NUCLEOTIDE SEQUENCE [LARGE SCALE GENOMIC DNA]</scope>
    <source>
        <strain evidence="4">S2231</strain>
        <strain evidence="1">S2233</strain>
    </source>
</reference>
<evidence type="ECO:0000313" key="2">
    <source>
        <dbReference type="EMBL" id="TMP60762.1"/>
    </source>
</evidence>
<dbReference type="RefSeq" id="WP_138595921.1">
    <property type="nucleotide sequence ID" value="NZ_PNCK01000022.1"/>
</dbReference>
<dbReference type="EMBL" id="PNCK01000022">
    <property type="protein sequence ID" value="TMP44343.1"/>
    <property type="molecule type" value="Genomic_DNA"/>
</dbReference>
<dbReference type="Proteomes" id="UP000307706">
    <property type="component" value="Unassembled WGS sequence"/>
</dbReference>
<gene>
    <name evidence="2" type="ORF">CWB96_06095</name>
    <name evidence="1" type="ORF">CWB97_06570</name>
</gene>
<sequence>MNSDTAINFQQVKAVVKNNKHQSDRPIFEYDMNIACLSQGQLHATRLWRGTAQTIVAKEEVTWCPNQGLLYGMMAQPHLNEEGSLTVANNMATSVLQSKKSAHKTKQKSLKFTTRPCTLLSIPFEIVHHWSALKRGEKVCLDYIVLKVQAHTKVTLQKRETIDHTVVSVTPNNLFWRMLFGSTEYYYDRNTLKLRKIIGLLEPRDLNVKGKYIEYLGLAQFESPVDYGRLRECTV</sequence>
<organism evidence="2 4">
    <name type="scientific">Pseudoalteromonas citrea</name>
    <dbReference type="NCBI Taxonomy" id="43655"/>
    <lineage>
        <taxon>Bacteria</taxon>
        <taxon>Pseudomonadati</taxon>
        <taxon>Pseudomonadota</taxon>
        <taxon>Gammaproteobacteria</taxon>
        <taxon>Alteromonadales</taxon>
        <taxon>Pseudoalteromonadaceae</taxon>
        <taxon>Pseudoalteromonas</taxon>
    </lineage>
</organism>
<evidence type="ECO:0000313" key="1">
    <source>
        <dbReference type="EMBL" id="TMP44343.1"/>
    </source>
</evidence>
<evidence type="ECO:0000313" key="4">
    <source>
        <dbReference type="Proteomes" id="UP000307706"/>
    </source>
</evidence>
<protein>
    <submittedName>
        <fullName evidence="2">Uncharacterized protein</fullName>
    </submittedName>
</protein>
<accession>A0A5S3XRW9</accession>
<reference evidence="3 4" key="1">
    <citation type="submission" date="2017-12" db="EMBL/GenBank/DDBJ databases">
        <authorList>
            <person name="Paulsen S."/>
            <person name="Gram L.K."/>
        </authorList>
    </citation>
    <scope>NUCLEOTIDE SEQUENCE [LARGE SCALE GENOMIC DNA]</scope>
    <source>
        <strain evidence="2 4">S2231</strain>
        <strain evidence="1 3">S2233</strain>
    </source>
</reference>
<dbReference type="EMBL" id="PNCL01000022">
    <property type="protein sequence ID" value="TMP60762.1"/>
    <property type="molecule type" value="Genomic_DNA"/>
</dbReference>
<dbReference type="AlphaFoldDB" id="A0A5S3XRW9"/>
<evidence type="ECO:0000313" key="3">
    <source>
        <dbReference type="Proteomes" id="UP000305730"/>
    </source>
</evidence>
<keyword evidence="3" id="KW-1185">Reference proteome</keyword>
<reference evidence="2" key="3">
    <citation type="submission" date="2019-09" db="EMBL/GenBank/DDBJ databases">
        <title>Co-occurence of chitin degradation, pigmentation and bioactivity in marine Pseudoalteromonas.</title>
        <authorList>
            <person name="Sonnenschein E.C."/>
            <person name="Bech P.K."/>
        </authorList>
    </citation>
    <scope>NUCLEOTIDE SEQUENCE</scope>
    <source>
        <strain evidence="2">S2231</strain>
        <strain evidence="3">S2233</strain>
    </source>
</reference>